<keyword evidence="4" id="KW-0804">Transcription</keyword>
<organism evidence="6 7">
    <name type="scientific">Candidatus Avichristensenella intestinipullorum</name>
    <dbReference type="NCBI Taxonomy" id="2840693"/>
    <lineage>
        <taxon>Bacteria</taxon>
        <taxon>Bacillati</taxon>
        <taxon>Bacillota</taxon>
        <taxon>Clostridia</taxon>
        <taxon>Candidatus Avichristensenella</taxon>
    </lineage>
</organism>
<dbReference type="EMBL" id="DVFI01000040">
    <property type="protein sequence ID" value="HIQ62538.1"/>
    <property type="molecule type" value="Genomic_DNA"/>
</dbReference>
<dbReference type="Proteomes" id="UP000886819">
    <property type="component" value="Unassembled WGS sequence"/>
</dbReference>
<dbReference type="InterPro" id="IPR000847">
    <property type="entry name" value="LysR_HTH_N"/>
</dbReference>
<evidence type="ECO:0000313" key="6">
    <source>
        <dbReference type="EMBL" id="HIQ62538.1"/>
    </source>
</evidence>
<evidence type="ECO:0000259" key="5">
    <source>
        <dbReference type="PROSITE" id="PS50931"/>
    </source>
</evidence>
<gene>
    <name evidence="6" type="ORF">IAA66_02995</name>
</gene>
<dbReference type="GO" id="GO:0032993">
    <property type="term" value="C:protein-DNA complex"/>
    <property type="evidence" value="ECO:0007669"/>
    <property type="project" value="TreeGrafter"/>
</dbReference>
<dbReference type="SUPFAM" id="SSF53850">
    <property type="entry name" value="Periplasmic binding protein-like II"/>
    <property type="match status" value="1"/>
</dbReference>
<dbReference type="InterPro" id="IPR036388">
    <property type="entry name" value="WH-like_DNA-bd_sf"/>
</dbReference>
<dbReference type="Pfam" id="PF03466">
    <property type="entry name" value="LysR_substrate"/>
    <property type="match status" value="1"/>
</dbReference>
<accession>A0A9D1CIN6</accession>
<protein>
    <submittedName>
        <fullName evidence="6">LysR family transcriptional regulator</fullName>
    </submittedName>
</protein>
<dbReference type="FunFam" id="1.10.10.10:FF:000001">
    <property type="entry name" value="LysR family transcriptional regulator"/>
    <property type="match status" value="1"/>
</dbReference>
<dbReference type="Gene3D" id="1.10.10.10">
    <property type="entry name" value="Winged helix-like DNA-binding domain superfamily/Winged helix DNA-binding domain"/>
    <property type="match status" value="1"/>
</dbReference>
<dbReference type="CDD" id="cd05466">
    <property type="entry name" value="PBP2_LTTR_substrate"/>
    <property type="match status" value="1"/>
</dbReference>
<feature type="domain" description="HTH lysR-type" evidence="5">
    <location>
        <begin position="1"/>
        <end position="58"/>
    </location>
</feature>
<name>A0A9D1CIN6_9FIRM</name>
<keyword evidence="2" id="KW-0805">Transcription regulation</keyword>
<dbReference type="GO" id="GO:0003677">
    <property type="term" value="F:DNA binding"/>
    <property type="evidence" value="ECO:0007669"/>
    <property type="project" value="UniProtKB-KW"/>
</dbReference>
<sequence>MNTQHLRYAVEVERTGSIRQAAENLYMGQPNLSKAIRELESNLGVTLFKRSPRGVTITPDGAVFLRYARAILDKMDEVEALYRPQNARRQRFSIAVPRASYIALAFARFAAALDLAEEIDLNYKETNSLRTIHSVLDGEYSLGIIRFQESFAQGFWQYLRDKGMAHEELWSFEYVALMSAQHPLAGAETLRHRDLREHVELVHGDLSVPFLSDEDGAPPAASPAKRQIRVYERGGQFDLLVHIPSSYMWVSPMPQEILKRHGLVQRPCADMRQHYKDVLVYPEGRRFSEMDKAFLAQLHRVRDEVSGFLGQDGV</sequence>
<dbReference type="PANTHER" id="PTHR30346:SF28">
    <property type="entry name" value="HTH-TYPE TRANSCRIPTIONAL REGULATOR CYNR"/>
    <property type="match status" value="1"/>
</dbReference>
<dbReference type="PANTHER" id="PTHR30346">
    <property type="entry name" value="TRANSCRIPTIONAL DUAL REGULATOR HCAR-RELATED"/>
    <property type="match status" value="1"/>
</dbReference>
<keyword evidence="3" id="KW-0238">DNA-binding</keyword>
<dbReference type="Pfam" id="PF00126">
    <property type="entry name" value="HTH_1"/>
    <property type="match status" value="1"/>
</dbReference>
<dbReference type="Gene3D" id="3.40.190.10">
    <property type="entry name" value="Periplasmic binding protein-like II"/>
    <property type="match status" value="2"/>
</dbReference>
<dbReference type="InterPro" id="IPR036390">
    <property type="entry name" value="WH_DNA-bd_sf"/>
</dbReference>
<evidence type="ECO:0000256" key="1">
    <source>
        <dbReference type="ARBA" id="ARBA00009437"/>
    </source>
</evidence>
<evidence type="ECO:0000256" key="3">
    <source>
        <dbReference type="ARBA" id="ARBA00023125"/>
    </source>
</evidence>
<dbReference type="SUPFAM" id="SSF46785">
    <property type="entry name" value="Winged helix' DNA-binding domain"/>
    <property type="match status" value="1"/>
</dbReference>
<comment type="similarity">
    <text evidence="1">Belongs to the LysR transcriptional regulatory family.</text>
</comment>
<reference evidence="6" key="2">
    <citation type="journal article" date="2021" name="PeerJ">
        <title>Extensive microbial diversity within the chicken gut microbiome revealed by metagenomics and culture.</title>
        <authorList>
            <person name="Gilroy R."/>
            <person name="Ravi A."/>
            <person name="Getino M."/>
            <person name="Pursley I."/>
            <person name="Horton D.L."/>
            <person name="Alikhan N.F."/>
            <person name="Baker D."/>
            <person name="Gharbi K."/>
            <person name="Hall N."/>
            <person name="Watson M."/>
            <person name="Adriaenssens E.M."/>
            <person name="Foster-Nyarko E."/>
            <person name="Jarju S."/>
            <person name="Secka A."/>
            <person name="Antonio M."/>
            <person name="Oren A."/>
            <person name="Chaudhuri R.R."/>
            <person name="La Ragione R."/>
            <person name="Hildebrand F."/>
            <person name="Pallen M.J."/>
        </authorList>
    </citation>
    <scope>NUCLEOTIDE SEQUENCE</scope>
    <source>
        <strain evidence="6">ChiHile30-977</strain>
    </source>
</reference>
<comment type="caution">
    <text evidence="6">The sequence shown here is derived from an EMBL/GenBank/DDBJ whole genome shotgun (WGS) entry which is preliminary data.</text>
</comment>
<dbReference type="AlphaFoldDB" id="A0A9D1CIN6"/>
<evidence type="ECO:0000313" key="7">
    <source>
        <dbReference type="Proteomes" id="UP000886819"/>
    </source>
</evidence>
<evidence type="ECO:0000256" key="4">
    <source>
        <dbReference type="ARBA" id="ARBA00023163"/>
    </source>
</evidence>
<dbReference type="PROSITE" id="PS50931">
    <property type="entry name" value="HTH_LYSR"/>
    <property type="match status" value="1"/>
</dbReference>
<dbReference type="GO" id="GO:0003700">
    <property type="term" value="F:DNA-binding transcription factor activity"/>
    <property type="evidence" value="ECO:0007669"/>
    <property type="project" value="InterPro"/>
</dbReference>
<proteinExistence type="inferred from homology"/>
<reference evidence="6" key="1">
    <citation type="submission" date="2020-10" db="EMBL/GenBank/DDBJ databases">
        <authorList>
            <person name="Gilroy R."/>
        </authorList>
    </citation>
    <scope>NUCLEOTIDE SEQUENCE</scope>
    <source>
        <strain evidence="6">ChiHile30-977</strain>
    </source>
</reference>
<dbReference type="PRINTS" id="PR00039">
    <property type="entry name" value="HTHLYSR"/>
</dbReference>
<dbReference type="InterPro" id="IPR005119">
    <property type="entry name" value="LysR_subst-bd"/>
</dbReference>
<evidence type="ECO:0000256" key="2">
    <source>
        <dbReference type="ARBA" id="ARBA00023015"/>
    </source>
</evidence>